<dbReference type="RefSeq" id="WP_088757124.1">
    <property type="nucleotide sequence ID" value="NZ_NJGV01000026.1"/>
</dbReference>
<dbReference type="EMBL" id="NJGV01000026">
    <property type="protein sequence ID" value="OWY32461.1"/>
    <property type="molecule type" value="Genomic_DNA"/>
</dbReference>
<dbReference type="Proteomes" id="UP000214747">
    <property type="component" value="Unassembled WGS sequence"/>
</dbReference>
<keyword evidence="2" id="KW-1185">Reference proteome</keyword>
<protein>
    <recommendedName>
        <fullName evidence="3">DUF2622 domain-containing protein</fullName>
    </recommendedName>
</protein>
<name>A0A225SN18_9BURK</name>
<sequence>MNESYLVRVELHDAQWSHYETLHQQMARAGFSRAIRGDDGNLYQLPDATYTVQDSPASLQTVQNAAEAAARATGRKYGLISSNFKSASWNGLPIVPRSQRAA</sequence>
<dbReference type="AlphaFoldDB" id="A0A225SN18"/>
<dbReference type="InterPro" id="IPR022597">
    <property type="entry name" value="GhoS"/>
</dbReference>
<proteinExistence type="predicted"/>
<comment type="caution">
    <text evidence="1">The sequence shown here is derived from an EMBL/GenBank/DDBJ whole genome shotgun (WGS) entry which is preliminary data.</text>
</comment>
<dbReference type="Pfam" id="PF11080">
    <property type="entry name" value="GhoS"/>
    <property type="match status" value="1"/>
</dbReference>
<dbReference type="Gene3D" id="3.30.70.2360">
    <property type="match status" value="1"/>
</dbReference>
<organism evidence="1 2">
    <name type="scientific">Herbaspirillum aquaticum</name>
    <dbReference type="NCBI Taxonomy" id="568783"/>
    <lineage>
        <taxon>Bacteria</taxon>
        <taxon>Pseudomonadati</taxon>
        <taxon>Pseudomonadota</taxon>
        <taxon>Betaproteobacteria</taxon>
        <taxon>Burkholderiales</taxon>
        <taxon>Oxalobacteraceae</taxon>
        <taxon>Herbaspirillum</taxon>
    </lineage>
</organism>
<evidence type="ECO:0000313" key="1">
    <source>
        <dbReference type="EMBL" id="OWY32461.1"/>
    </source>
</evidence>
<dbReference type="InterPro" id="IPR038241">
    <property type="entry name" value="GhoS_sf"/>
</dbReference>
<dbReference type="GO" id="GO:0004521">
    <property type="term" value="F:RNA endonuclease activity"/>
    <property type="evidence" value="ECO:0007669"/>
    <property type="project" value="InterPro"/>
</dbReference>
<reference evidence="1 2" key="1">
    <citation type="journal article" date="2010" name="Int. J. Syst. Evol. Microbiol.">
        <title>Reclassification of Herbaspirillum putei as a later heterotypic synonym of Herbaspirillum huttiense, with the description of H. huttiense subsp. huttiense subsp. nov. and H. huttiense subsp. putei subsp. nov., comb. nov., and description of Herbaspirillum aquaticum sp. nov.</title>
        <authorList>
            <person name="Dobritsa A.P."/>
            <person name="Reddy M.C."/>
            <person name="Samadpour M."/>
        </authorList>
    </citation>
    <scope>NUCLEOTIDE SEQUENCE [LARGE SCALE GENOMIC DNA]</scope>
    <source>
        <strain evidence="1 2">IEH 4430</strain>
    </source>
</reference>
<evidence type="ECO:0000313" key="2">
    <source>
        <dbReference type="Proteomes" id="UP000214747"/>
    </source>
</evidence>
<gene>
    <name evidence="1" type="ORF">CEJ45_21645</name>
</gene>
<evidence type="ECO:0008006" key="3">
    <source>
        <dbReference type="Google" id="ProtNLM"/>
    </source>
</evidence>
<accession>A0A225SN18</accession>